<dbReference type="Gene3D" id="1.10.630.10">
    <property type="entry name" value="Cytochrome P450"/>
    <property type="match status" value="1"/>
</dbReference>
<evidence type="ECO:0000256" key="1">
    <source>
        <dbReference type="ARBA" id="ARBA00010617"/>
    </source>
</evidence>
<dbReference type="InterPro" id="IPR001128">
    <property type="entry name" value="Cyt_P450"/>
</dbReference>
<reference evidence="8 9" key="1">
    <citation type="submission" date="2016-10" db="EMBL/GenBank/DDBJ databases">
        <authorList>
            <person name="de Groot N.N."/>
        </authorList>
    </citation>
    <scope>NUCLEOTIDE SEQUENCE [LARGE SCALE GENOMIC DNA]</scope>
    <source>
        <strain evidence="8 9">DSM 40306</strain>
    </source>
</reference>
<dbReference type="CDD" id="cd11031">
    <property type="entry name" value="Cyp158A-like"/>
    <property type="match status" value="1"/>
</dbReference>
<sequence>MTVPRPGARGRARPVSRERPGQGPTRPEQPRTTPFAPRPIVEGMTTIETSTSTGQEPPPVREWPVIDLEGTEFDPVLAGLVREGPLTRIRLPFGEGWAWLATRYEHVKLITNDPRFSRAEVARGRVTRLAPNFAPRPGSLAWADQPDHNRLRKPIAGAFTVGAMKRLRPRAQEILDELVDGIVREGPPADLVERVLEPFPLYVVSEVMGVPETDREQVHAWTRQIISLTGGAAAADRAKNGLYGWITAIVRARARSAGEDVYSMLAGAVARGEIGEEEAVGLAGPLQIGGEAVTHNCGQMLYLMLTRPELMERMRARPAERGPVLDELLRWIPHRSTVGLARIALEDVEIAGHRIAAGEPVYVSYLAANRDPALFEDPDRIMPDRDPNPHVAFGNGHHYCTGAVLARLQLELLVDTLLDRLPGLRLAVPPEEVRWRQQTMIRGPRTLPVTW</sequence>
<dbReference type="SUPFAM" id="SSF48264">
    <property type="entry name" value="Cytochrome P450"/>
    <property type="match status" value="1"/>
</dbReference>
<evidence type="ECO:0000256" key="2">
    <source>
        <dbReference type="ARBA" id="ARBA00022617"/>
    </source>
</evidence>
<gene>
    <name evidence="8" type="ORF">SAMN04490357_6622</name>
</gene>
<keyword evidence="2" id="KW-0349">Heme</keyword>
<name>A0A1H5FDF7_9ACTN</name>
<feature type="region of interest" description="Disordered" evidence="7">
    <location>
        <begin position="1"/>
        <end position="41"/>
    </location>
</feature>
<protein>
    <submittedName>
        <fullName evidence="8">Biflaviolin synthase</fullName>
    </submittedName>
</protein>
<organism evidence="8 9">
    <name type="scientific">Streptomyces misionensis</name>
    <dbReference type="NCBI Taxonomy" id="67331"/>
    <lineage>
        <taxon>Bacteria</taxon>
        <taxon>Bacillati</taxon>
        <taxon>Actinomycetota</taxon>
        <taxon>Actinomycetes</taxon>
        <taxon>Kitasatosporales</taxon>
        <taxon>Streptomycetaceae</taxon>
        <taxon>Streptomyces</taxon>
    </lineage>
</organism>
<dbReference type="PANTHER" id="PTHR46696">
    <property type="entry name" value="P450, PUTATIVE (EUROFUNG)-RELATED"/>
    <property type="match status" value="1"/>
</dbReference>
<accession>A0A1H5FDF7</accession>
<dbReference type="InterPro" id="IPR002397">
    <property type="entry name" value="Cyt_P450_B"/>
</dbReference>
<dbReference type="PANTHER" id="PTHR46696:SF1">
    <property type="entry name" value="CYTOCHROME P450 YJIB-RELATED"/>
    <property type="match status" value="1"/>
</dbReference>
<dbReference type="FunFam" id="1.10.630.10:FF:000018">
    <property type="entry name" value="Cytochrome P450 monooxygenase"/>
    <property type="match status" value="1"/>
</dbReference>
<comment type="similarity">
    <text evidence="1">Belongs to the cytochrome P450 family.</text>
</comment>
<dbReference type="InterPro" id="IPR036396">
    <property type="entry name" value="Cyt_P450_sf"/>
</dbReference>
<dbReference type="GO" id="GO:0004497">
    <property type="term" value="F:monooxygenase activity"/>
    <property type="evidence" value="ECO:0007669"/>
    <property type="project" value="UniProtKB-KW"/>
</dbReference>
<dbReference type="STRING" id="67331.SAMN04490357_6622"/>
<dbReference type="Proteomes" id="UP000182375">
    <property type="component" value="Unassembled WGS sequence"/>
</dbReference>
<dbReference type="GO" id="GO:0016705">
    <property type="term" value="F:oxidoreductase activity, acting on paired donors, with incorporation or reduction of molecular oxygen"/>
    <property type="evidence" value="ECO:0007669"/>
    <property type="project" value="InterPro"/>
</dbReference>
<evidence type="ECO:0000256" key="4">
    <source>
        <dbReference type="ARBA" id="ARBA00023002"/>
    </source>
</evidence>
<evidence type="ECO:0000313" key="9">
    <source>
        <dbReference type="Proteomes" id="UP000182375"/>
    </source>
</evidence>
<keyword evidence="5" id="KW-0408">Iron</keyword>
<evidence type="ECO:0000256" key="3">
    <source>
        <dbReference type="ARBA" id="ARBA00022723"/>
    </source>
</evidence>
<dbReference type="AlphaFoldDB" id="A0A1H5FDF7"/>
<keyword evidence="6" id="KW-0503">Monooxygenase</keyword>
<evidence type="ECO:0000256" key="5">
    <source>
        <dbReference type="ARBA" id="ARBA00023004"/>
    </source>
</evidence>
<evidence type="ECO:0000256" key="7">
    <source>
        <dbReference type="SAM" id="MobiDB-lite"/>
    </source>
</evidence>
<dbReference type="EMBL" id="FNTD01000004">
    <property type="protein sequence ID" value="SEE01234.1"/>
    <property type="molecule type" value="Genomic_DNA"/>
</dbReference>
<evidence type="ECO:0000256" key="6">
    <source>
        <dbReference type="ARBA" id="ARBA00023033"/>
    </source>
</evidence>
<evidence type="ECO:0000313" key="8">
    <source>
        <dbReference type="EMBL" id="SEE01234.1"/>
    </source>
</evidence>
<dbReference type="PRINTS" id="PR00359">
    <property type="entry name" value="BP450"/>
</dbReference>
<keyword evidence="3" id="KW-0479">Metal-binding</keyword>
<proteinExistence type="inferred from homology"/>
<dbReference type="GO" id="GO:0020037">
    <property type="term" value="F:heme binding"/>
    <property type="evidence" value="ECO:0007669"/>
    <property type="project" value="InterPro"/>
</dbReference>
<dbReference type="GO" id="GO:0005506">
    <property type="term" value="F:iron ion binding"/>
    <property type="evidence" value="ECO:0007669"/>
    <property type="project" value="InterPro"/>
</dbReference>
<dbReference type="Pfam" id="PF00067">
    <property type="entry name" value="p450"/>
    <property type="match status" value="1"/>
</dbReference>
<keyword evidence="4" id="KW-0560">Oxidoreductase</keyword>